<evidence type="ECO:0000256" key="1">
    <source>
        <dbReference type="SAM" id="MobiDB-lite"/>
    </source>
</evidence>
<dbReference type="Proteomes" id="UP000076580">
    <property type="component" value="Chromosome 02"/>
</dbReference>
<dbReference type="GeneID" id="63717615"/>
<accession>A0A151GLI0</accession>
<dbReference type="AlphaFoldDB" id="A0A151GLI0"/>
<sequence length="170" mass="17423">MLSPSTDAPLLPQPASVEDAPDAGESAAPPQTIRSTAGSSAPFEPSVASPMKQPSPSTRSPLGPTFPPSDQIPLQPPSQTPTAAPRQFVPPPTEPSAAAQPPAWTPPPVTPAAIPPPSPAAASATTARHYKDINQAQKHAKFAISALNFEDVPTAIQELRNALAVLGSQP</sequence>
<dbReference type="EMBL" id="LAYC01000002">
    <property type="protein sequence ID" value="KYK57959.1"/>
    <property type="molecule type" value="Genomic_DNA"/>
</dbReference>
<reference evidence="3 4" key="1">
    <citation type="journal article" date="2016" name="Sci. Rep.">
        <title>Insights into Adaptations to a Near-Obligate Nematode Endoparasitic Lifestyle from the Finished Genome of Drechmeria coniospora.</title>
        <authorList>
            <person name="Zhang L."/>
            <person name="Zhou Z."/>
            <person name="Guo Q."/>
            <person name="Fokkens L."/>
            <person name="Miskei M."/>
            <person name="Pocsi I."/>
            <person name="Zhang W."/>
            <person name="Chen M."/>
            <person name="Wang L."/>
            <person name="Sun Y."/>
            <person name="Donzelli B.G."/>
            <person name="Gibson D.M."/>
            <person name="Nelson D.R."/>
            <person name="Luo J.G."/>
            <person name="Rep M."/>
            <person name="Liu H."/>
            <person name="Yang S."/>
            <person name="Wang J."/>
            <person name="Krasnoff S.B."/>
            <person name="Xu Y."/>
            <person name="Molnar I."/>
            <person name="Lin M."/>
        </authorList>
    </citation>
    <scope>NUCLEOTIDE SEQUENCE [LARGE SCALE GENOMIC DNA]</scope>
    <source>
        <strain evidence="3 4">ARSEF 6962</strain>
    </source>
</reference>
<gene>
    <name evidence="3" type="ORF">DCS_04972</name>
</gene>
<dbReference type="InterPro" id="IPR044538">
    <property type="entry name" value="Vta1-like"/>
</dbReference>
<dbReference type="Pfam" id="PF18097">
    <property type="entry name" value="Vta1_C"/>
    <property type="match status" value="1"/>
</dbReference>
<evidence type="ECO:0000313" key="4">
    <source>
        <dbReference type="Proteomes" id="UP000076580"/>
    </source>
</evidence>
<dbReference type="InParanoid" id="A0A151GLI0"/>
<name>A0A151GLI0_DRECN</name>
<evidence type="ECO:0000259" key="2">
    <source>
        <dbReference type="Pfam" id="PF18097"/>
    </source>
</evidence>
<dbReference type="PANTHER" id="PTHR46009">
    <property type="entry name" value="VACUOLAR PROTEIN SORTING-ASSOCIATED PROTEIN VTA1 HOMOLOG"/>
    <property type="match status" value="1"/>
</dbReference>
<dbReference type="GO" id="GO:0005771">
    <property type="term" value="C:multivesicular body"/>
    <property type="evidence" value="ECO:0007669"/>
    <property type="project" value="TreeGrafter"/>
</dbReference>
<evidence type="ECO:0000313" key="3">
    <source>
        <dbReference type="EMBL" id="KYK57959.1"/>
    </source>
</evidence>
<dbReference type="PANTHER" id="PTHR46009:SF1">
    <property type="entry name" value="VACUOLAR PROTEIN SORTING-ASSOCIATED PROTEIN VTA1 HOMOLOG"/>
    <property type="match status" value="1"/>
</dbReference>
<organism evidence="3 4">
    <name type="scientific">Drechmeria coniospora</name>
    <name type="common">Nematophagous fungus</name>
    <name type="synonym">Meria coniospora</name>
    <dbReference type="NCBI Taxonomy" id="98403"/>
    <lineage>
        <taxon>Eukaryota</taxon>
        <taxon>Fungi</taxon>
        <taxon>Dikarya</taxon>
        <taxon>Ascomycota</taxon>
        <taxon>Pezizomycotina</taxon>
        <taxon>Sordariomycetes</taxon>
        <taxon>Hypocreomycetidae</taxon>
        <taxon>Hypocreales</taxon>
        <taxon>Ophiocordycipitaceae</taxon>
        <taxon>Drechmeria</taxon>
    </lineage>
</organism>
<dbReference type="STRING" id="98403.A0A151GLI0"/>
<dbReference type="GO" id="GO:0032511">
    <property type="term" value="P:late endosome to vacuole transport via multivesicular body sorting pathway"/>
    <property type="evidence" value="ECO:0007669"/>
    <property type="project" value="InterPro"/>
</dbReference>
<dbReference type="InterPro" id="IPR041212">
    <property type="entry name" value="Vta1_C"/>
</dbReference>
<proteinExistence type="predicted"/>
<feature type="compositionally biased region" description="Pro residues" evidence="1">
    <location>
        <begin position="103"/>
        <end position="119"/>
    </location>
</feature>
<feature type="domain" description="Vta1 C-terminal" evidence="2">
    <location>
        <begin position="131"/>
        <end position="167"/>
    </location>
</feature>
<comment type="caution">
    <text evidence="3">The sequence shown here is derived from an EMBL/GenBank/DDBJ whole genome shotgun (WGS) entry which is preliminary data.</text>
</comment>
<dbReference type="RefSeq" id="XP_040657311.1">
    <property type="nucleotide sequence ID" value="XM_040802278.1"/>
</dbReference>
<protein>
    <recommendedName>
        <fullName evidence="2">Vta1 C-terminal domain-containing protein</fullName>
    </recommendedName>
</protein>
<feature type="region of interest" description="Disordered" evidence="1">
    <location>
        <begin position="1"/>
        <end position="126"/>
    </location>
</feature>
<dbReference type="Gene3D" id="1.20.5.420">
    <property type="entry name" value="Immunoglobulin FC, subunit C"/>
    <property type="match status" value="1"/>
</dbReference>
<keyword evidence="4" id="KW-1185">Reference proteome</keyword>